<evidence type="ECO:0000313" key="2">
    <source>
        <dbReference type="Proteomes" id="UP000263098"/>
    </source>
</evidence>
<dbReference type="Proteomes" id="UP000263098">
    <property type="component" value="Unassembled WGS sequence"/>
</dbReference>
<gene>
    <name evidence="1" type="ORF">DHW31_09925</name>
</gene>
<evidence type="ECO:0008006" key="3">
    <source>
        <dbReference type="Google" id="ProtNLM"/>
    </source>
</evidence>
<comment type="caution">
    <text evidence="1">The sequence shown here is derived from an EMBL/GenBank/DDBJ whole genome shotgun (WGS) entry which is preliminary data.</text>
</comment>
<reference evidence="1 2" key="1">
    <citation type="journal article" date="2018" name="Nat. Biotechnol.">
        <title>A standardized bacterial taxonomy based on genome phylogeny substantially revises the tree of life.</title>
        <authorList>
            <person name="Parks D.H."/>
            <person name="Chuvochina M."/>
            <person name="Waite D.W."/>
            <person name="Rinke C."/>
            <person name="Skarshewski A."/>
            <person name="Chaumeil P.A."/>
            <person name="Hugenholtz P."/>
        </authorList>
    </citation>
    <scope>NUCLEOTIDE SEQUENCE [LARGE SCALE GENOMIC DNA]</scope>
    <source>
        <strain evidence="1">UBA9667</strain>
    </source>
</reference>
<proteinExistence type="predicted"/>
<organism evidence="1 2">
    <name type="scientific">Bacteroides graminisolvens</name>
    <dbReference type="NCBI Taxonomy" id="477666"/>
    <lineage>
        <taxon>Bacteria</taxon>
        <taxon>Pseudomonadati</taxon>
        <taxon>Bacteroidota</taxon>
        <taxon>Bacteroidia</taxon>
        <taxon>Bacteroidales</taxon>
        <taxon>Bacteroidaceae</taxon>
        <taxon>Bacteroides</taxon>
    </lineage>
</organism>
<dbReference type="AlphaFoldDB" id="A0A3D2SFM8"/>
<dbReference type="EMBL" id="DPVG01000366">
    <property type="protein sequence ID" value="HCK25075.1"/>
    <property type="molecule type" value="Genomic_DNA"/>
</dbReference>
<name>A0A3D2SFM8_9BACE</name>
<evidence type="ECO:0000313" key="1">
    <source>
        <dbReference type="EMBL" id="HCK25075.1"/>
    </source>
</evidence>
<protein>
    <recommendedName>
        <fullName evidence="3">Major fimbrial subunit protein N-terminal domain-containing protein</fullName>
    </recommendedName>
</protein>
<sequence>MSCSENNDLPVDTDNQSIYLKIGNIESAQTRSEGTAVTEAEAVTLTDGYIYFITAQDGIKEWYKIASSGTSNVANKVITTTDLKNGFKFSNVSGEVSKVYIVGNPNLGSGEATTMEGFKTLSELKAGVNVGISSQNNVQDLTIVGEGGVTAVNTTQHPTAAATDRQAVVSLTPLCARIEIGAVKVIGTITGYTLKGIYVNRFYANKTLSNVFSNLQSEELTDNFSTAGTGIYSSYPTMCDQNDAGLGSQASLVTSPTTGNNVWAYQFFPGGTENPRITFKLTGVTSSVGGESYPDPQFVNIRGFLNSTGTAITTFAPGTIYHINEVSIEKNNLTQLPDPEDINLWVTVTINTWKVEVVTPIM</sequence>
<accession>A0A3D2SFM8</accession>